<dbReference type="RefSeq" id="WP_317902816.1">
    <property type="nucleotide sequence ID" value="NZ_JAIRBC010000018.1"/>
</dbReference>
<name>A0AAE3EWQ2_9FLAO</name>
<evidence type="ECO:0000313" key="1">
    <source>
        <dbReference type="EMBL" id="MCG2461673.1"/>
    </source>
</evidence>
<dbReference type="Proteomes" id="UP001200642">
    <property type="component" value="Unassembled WGS sequence"/>
</dbReference>
<reference evidence="1" key="1">
    <citation type="submission" date="2023-02" db="EMBL/GenBank/DDBJ databases">
        <title>Genome of Flavobacteriaceae gen. nov. sp. strain F89.</title>
        <authorList>
            <person name="Wang Y."/>
        </authorList>
    </citation>
    <scope>NUCLEOTIDE SEQUENCE</scope>
    <source>
        <strain evidence="1">F89</strain>
    </source>
</reference>
<dbReference type="EMBL" id="JAIRBC010000018">
    <property type="protein sequence ID" value="MCG2461673.1"/>
    <property type="molecule type" value="Genomic_DNA"/>
</dbReference>
<accession>A0AAE3EWQ2</accession>
<proteinExistence type="predicted"/>
<dbReference type="Gene3D" id="1.20.1250.20">
    <property type="entry name" value="MFS general substrate transporter like domains"/>
    <property type="match status" value="1"/>
</dbReference>
<comment type="caution">
    <text evidence="1">The sequence shown here is derived from an EMBL/GenBank/DDBJ whole genome shotgun (WGS) entry which is preliminary data.</text>
</comment>
<organism evidence="1 2">
    <name type="scientific">Cerina litoralis</name>
    <dbReference type="NCBI Taxonomy" id="2874477"/>
    <lineage>
        <taxon>Bacteria</taxon>
        <taxon>Pseudomonadati</taxon>
        <taxon>Bacteroidota</taxon>
        <taxon>Flavobacteriia</taxon>
        <taxon>Flavobacteriales</taxon>
        <taxon>Flavobacteriaceae</taxon>
        <taxon>Cerina</taxon>
    </lineage>
</organism>
<protein>
    <submittedName>
        <fullName evidence="1">Uncharacterized protein</fullName>
    </submittedName>
</protein>
<dbReference type="InterPro" id="IPR036259">
    <property type="entry name" value="MFS_trans_sf"/>
</dbReference>
<gene>
    <name evidence="1" type="ORF">K8352_13005</name>
</gene>
<dbReference type="AlphaFoldDB" id="A0AAE3EWQ2"/>
<keyword evidence="2" id="KW-1185">Reference proteome</keyword>
<sequence>MSVLLLLLMIHTIHRITLDGLNEEDFRIGAASLVMAIVGALMPELQGMIIDLGGYGVNYSKISGISEVNFSFVLPLLCFVYITWNRLRVSKWYESLAIRIMVIKGDSQGLFQLLLKIDNRIQSFVRIFMDKVTLVADGST</sequence>
<evidence type="ECO:0000313" key="2">
    <source>
        <dbReference type="Proteomes" id="UP001200642"/>
    </source>
</evidence>